<accession>A0ABT2HBJ0</accession>
<evidence type="ECO:0008006" key="3">
    <source>
        <dbReference type="Google" id="ProtNLM"/>
    </source>
</evidence>
<dbReference type="Gene3D" id="3.40.50.300">
    <property type="entry name" value="P-loop containing nucleotide triphosphate hydrolases"/>
    <property type="match status" value="1"/>
</dbReference>
<gene>
    <name evidence="1" type="ORF">N1032_26655</name>
</gene>
<comment type="caution">
    <text evidence="1">The sequence shown here is derived from an EMBL/GenBank/DDBJ whole genome shotgun (WGS) entry which is preliminary data.</text>
</comment>
<feature type="non-terminal residue" evidence="1">
    <location>
        <position position="1"/>
    </location>
</feature>
<dbReference type="EMBL" id="JANLCJ010000593">
    <property type="protein sequence ID" value="MCS5737316.1"/>
    <property type="molecule type" value="Genomic_DNA"/>
</dbReference>
<dbReference type="InterPro" id="IPR027417">
    <property type="entry name" value="P-loop_NTPase"/>
</dbReference>
<dbReference type="SUPFAM" id="SSF52540">
    <property type="entry name" value="P-loop containing nucleoside triphosphate hydrolases"/>
    <property type="match status" value="1"/>
</dbReference>
<proteinExistence type="predicted"/>
<keyword evidence="2" id="KW-1185">Reference proteome</keyword>
<reference evidence="1" key="1">
    <citation type="submission" date="2022-08" db="EMBL/GenBank/DDBJ databases">
        <authorList>
            <person name="Deng Y."/>
            <person name="Han X.-F."/>
            <person name="Zhang Y.-Q."/>
        </authorList>
    </citation>
    <scope>NUCLEOTIDE SEQUENCE</scope>
    <source>
        <strain evidence="1">CPCC 203386</strain>
    </source>
</reference>
<dbReference type="Proteomes" id="UP001165586">
    <property type="component" value="Unassembled WGS sequence"/>
</dbReference>
<evidence type="ECO:0000313" key="1">
    <source>
        <dbReference type="EMBL" id="MCS5737316.1"/>
    </source>
</evidence>
<protein>
    <recommendedName>
        <fullName evidence="3">SF4 helicase domain-containing protein</fullName>
    </recommendedName>
</protein>
<name>A0ABT2HBJ0_9MICO</name>
<evidence type="ECO:0000313" key="2">
    <source>
        <dbReference type="Proteomes" id="UP001165586"/>
    </source>
</evidence>
<organism evidence="1 2">
    <name type="scientific">Herbiconiux daphne</name>
    <dbReference type="NCBI Taxonomy" id="2970914"/>
    <lineage>
        <taxon>Bacteria</taxon>
        <taxon>Bacillati</taxon>
        <taxon>Actinomycetota</taxon>
        <taxon>Actinomycetes</taxon>
        <taxon>Micrococcales</taxon>
        <taxon>Microbacteriaceae</taxon>
        <taxon>Herbiconiux</taxon>
    </lineage>
</organism>
<dbReference type="RefSeq" id="WP_259543671.1">
    <property type="nucleotide sequence ID" value="NZ_JANLCJ010000593.1"/>
</dbReference>
<sequence length="120" mass="13601">FGQNDWEDIKQCIRFWVIENDVKFIILDNITALVSHLTPSEINTEISKIASELAGMCQELEFTAFVLSHLNAPSSGDPHEEGGQVKEVQFTGSRSLMRWCQCIIGFERDKQAEGKERITV</sequence>